<reference evidence="2" key="1">
    <citation type="submission" date="2020-03" db="EMBL/GenBank/DDBJ databases">
        <title>The deep terrestrial virosphere.</title>
        <authorList>
            <person name="Holmfeldt K."/>
            <person name="Nilsson E."/>
            <person name="Simone D."/>
            <person name="Lopez-Fernandez M."/>
            <person name="Wu X."/>
            <person name="de Brujin I."/>
            <person name="Lundin D."/>
            <person name="Andersson A."/>
            <person name="Bertilsson S."/>
            <person name="Dopson M."/>
        </authorList>
    </citation>
    <scope>NUCLEOTIDE SEQUENCE</scope>
    <source>
        <strain evidence="1">MM415A06122</strain>
        <strain evidence="2">MM415B05879</strain>
    </source>
</reference>
<proteinExistence type="predicted"/>
<evidence type="ECO:0000313" key="2">
    <source>
        <dbReference type="EMBL" id="QJA97883.1"/>
    </source>
</evidence>
<dbReference type="EMBL" id="MT141630">
    <property type="protein sequence ID" value="QJA68585.1"/>
    <property type="molecule type" value="Genomic_DNA"/>
</dbReference>
<organism evidence="2">
    <name type="scientific">viral metagenome</name>
    <dbReference type="NCBI Taxonomy" id="1070528"/>
    <lineage>
        <taxon>unclassified sequences</taxon>
        <taxon>metagenomes</taxon>
        <taxon>organismal metagenomes</taxon>
    </lineage>
</organism>
<protein>
    <submittedName>
        <fullName evidence="2">Uncharacterized protein</fullName>
    </submittedName>
</protein>
<evidence type="ECO:0000313" key="1">
    <source>
        <dbReference type="EMBL" id="QJA68585.1"/>
    </source>
</evidence>
<dbReference type="AlphaFoldDB" id="A0A6M3LSU7"/>
<gene>
    <name evidence="1" type="ORF">MM415A06122_0006</name>
    <name evidence="2" type="ORF">MM415B05879_0006</name>
</gene>
<dbReference type="EMBL" id="MT143533">
    <property type="protein sequence ID" value="QJA97883.1"/>
    <property type="molecule type" value="Genomic_DNA"/>
</dbReference>
<name>A0A6M3LSU7_9ZZZZ</name>
<sequence>MTDRVYERKRNQLIPHAEAYANDKCGKVSHGDRENWSRDWTRTFLKKMDELARETGLIK</sequence>
<accession>A0A6M3LSU7</accession>